<reference evidence="4 5" key="1">
    <citation type="submission" date="2024-09" db="EMBL/GenBank/DDBJ databases">
        <title>Chromosome-scale assembly of Riccia fluitans.</title>
        <authorList>
            <person name="Paukszto L."/>
            <person name="Sawicki J."/>
            <person name="Karawczyk K."/>
            <person name="Piernik-Szablinska J."/>
            <person name="Szczecinska M."/>
            <person name="Mazdziarz M."/>
        </authorList>
    </citation>
    <scope>NUCLEOTIDE SEQUENCE [LARGE SCALE GENOMIC DNA]</scope>
    <source>
        <strain evidence="4">Rf_01</strain>
        <tissue evidence="4">Aerial parts of the thallus</tissue>
    </source>
</reference>
<feature type="compositionally biased region" description="Polar residues" evidence="2">
    <location>
        <begin position="1"/>
        <end position="13"/>
    </location>
</feature>
<accession>A0ABD1XHU5</accession>
<comment type="caution">
    <text evidence="4">The sequence shown here is derived from an EMBL/GenBank/DDBJ whole genome shotgun (WGS) entry which is preliminary data.</text>
</comment>
<evidence type="ECO:0000313" key="5">
    <source>
        <dbReference type="Proteomes" id="UP001605036"/>
    </source>
</evidence>
<dbReference type="InterPro" id="IPR036291">
    <property type="entry name" value="NAD(P)-bd_dom_sf"/>
</dbReference>
<dbReference type="SUPFAM" id="SSF51735">
    <property type="entry name" value="NAD(P)-binding Rossmann-fold domains"/>
    <property type="match status" value="1"/>
</dbReference>
<dbReference type="Pfam" id="PF01073">
    <property type="entry name" value="3Beta_HSD"/>
    <property type="match status" value="1"/>
</dbReference>
<organism evidence="4 5">
    <name type="scientific">Riccia fluitans</name>
    <dbReference type="NCBI Taxonomy" id="41844"/>
    <lineage>
        <taxon>Eukaryota</taxon>
        <taxon>Viridiplantae</taxon>
        <taxon>Streptophyta</taxon>
        <taxon>Embryophyta</taxon>
        <taxon>Marchantiophyta</taxon>
        <taxon>Marchantiopsida</taxon>
        <taxon>Marchantiidae</taxon>
        <taxon>Marchantiales</taxon>
        <taxon>Ricciaceae</taxon>
        <taxon>Riccia</taxon>
    </lineage>
</organism>
<sequence>MGWSSTLMGSNSTKTKHLRDLPGAEERLELVGADLLVEGSFDAAVEGCVGVFHTASPVVFPGVDPYVDMVEPAIKGTINVLNSCVKAGVKKEVLTSSSSAFRMRPDYTADVPLEETSWSSVEFCKKVQTKD</sequence>
<feature type="region of interest" description="Disordered" evidence="2">
    <location>
        <begin position="1"/>
        <end position="20"/>
    </location>
</feature>
<dbReference type="InterPro" id="IPR050425">
    <property type="entry name" value="NAD(P)_dehydrat-like"/>
</dbReference>
<evidence type="ECO:0000259" key="3">
    <source>
        <dbReference type="Pfam" id="PF01073"/>
    </source>
</evidence>
<evidence type="ECO:0000256" key="2">
    <source>
        <dbReference type="SAM" id="MobiDB-lite"/>
    </source>
</evidence>
<dbReference type="PANTHER" id="PTHR10366:SF821">
    <property type="entry name" value="TETRAKETIDE ALPHA-PYRONE REDUCTASE 1"/>
    <property type="match status" value="1"/>
</dbReference>
<gene>
    <name evidence="4" type="ORF">R1flu_026039</name>
</gene>
<evidence type="ECO:0000256" key="1">
    <source>
        <dbReference type="ARBA" id="ARBA00023002"/>
    </source>
</evidence>
<keyword evidence="1" id="KW-0560">Oxidoreductase</keyword>
<name>A0ABD1XHU5_9MARC</name>
<dbReference type="InterPro" id="IPR002225">
    <property type="entry name" value="3Beta_OHSteriod_DH/Estase"/>
</dbReference>
<feature type="domain" description="3-beta hydroxysteroid dehydrogenase/isomerase" evidence="3">
    <location>
        <begin position="30"/>
        <end position="100"/>
    </location>
</feature>
<keyword evidence="5" id="KW-1185">Reference proteome</keyword>
<dbReference type="Gene3D" id="3.40.50.720">
    <property type="entry name" value="NAD(P)-binding Rossmann-like Domain"/>
    <property type="match status" value="1"/>
</dbReference>
<dbReference type="GO" id="GO:0016491">
    <property type="term" value="F:oxidoreductase activity"/>
    <property type="evidence" value="ECO:0007669"/>
    <property type="project" value="UniProtKB-KW"/>
</dbReference>
<dbReference type="Proteomes" id="UP001605036">
    <property type="component" value="Unassembled WGS sequence"/>
</dbReference>
<protein>
    <recommendedName>
        <fullName evidence="3">3-beta hydroxysteroid dehydrogenase/isomerase domain-containing protein</fullName>
    </recommendedName>
</protein>
<dbReference type="EMBL" id="JBHFFA010000008">
    <property type="protein sequence ID" value="KAL2607466.1"/>
    <property type="molecule type" value="Genomic_DNA"/>
</dbReference>
<dbReference type="PANTHER" id="PTHR10366">
    <property type="entry name" value="NAD DEPENDENT EPIMERASE/DEHYDRATASE"/>
    <property type="match status" value="1"/>
</dbReference>
<proteinExistence type="predicted"/>
<evidence type="ECO:0000313" key="4">
    <source>
        <dbReference type="EMBL" id="KAL2607466.1"/>
    </source>
</evidence>
<dbReference type="AlphaFoldDB" id="A0ABD1XHU5"/>